<dbReference type="Proteomes" id="UP000823868">
    <property type="component" value="Unassembled WGS sequence"/>
</dbReference>
<organism evidence="3 4">
    <name type="scientific">Candidatus Flavonifractor merdigallinarum</name>
    <dbReference type="NCBI Taxonomy" id="2838589"/>
    <lineage>
        <taxon>Bacteria</taxon>
        <taxon>Bacillati</taxon>
        <taxon>Bacillota</taxon>
        <taxon>Clostridia</taxon>
        <taxon>Eubacteriales</taxon>
        <taxon>Oscillospiraceae</taxon>
        <taxon>Flavonifractor</taxon>
    </lineage>
</organism>
<proteinExistence type="predicted"/>
<comment type="caution">
    <text evidence="3">The sequence shown here is derived from an EMBL/GenBank/DDBJ whole genome shotgun (WGS) entry which is preliminary data.</text>
</comment>
<evidence type="ECO:0000256" key="1">
    <source>
        <dbReference type="SAM" id="MobiDB-lite"/>
    </source>
</evidence>
<keyword evidence="2" id="KW-0472">Membrane</keyword>
<protein>
    <submittedName>
        <fullName evidence="3">SpoIIIAH-like family protein</fullName>
    </submittedName>
</protein>
<sequence length="202" mass="20779">MKLWKRNAVVAVIVLFVCVAVYLNWSYNQESADAGKVLGQAALVGAESTDPLLAGTASSATPAPSGSVSSPAPSGQAEQTAGEGESGGTGYFASARLNRQEARDSALRILQESAADETMQAEMTQAIETMADTTVSEAQIENMVTAKGYADCVAFLGEDSASIVVAATAEGLSDADIARITEIVTGETGLSASQIRIIEAEP</sequence>
<feature type="transmembrane region" description="Helical" evidence="2">
    <location>
        <begin position="7"/>
        <end position="25"/>
    </location>
</feature>
<keyword evidence="2" id="KW-1133">Transmembrane helix</keyword>
<dbReference type="AlphaFoldDB" id="A0A9D1Y8E3"/>
<dbReference type="InterPro" id="IPR038503">
    <property type="entry name" value="SpoIIIAH_sf"/>
</dbReference>
<accession>A0A9D1Y8E3</accession>
<gene>
    <name evidence="3" type="ORF">H9841_06130</name>
</gene>
<dbReference type="InterPro" id="IPR024232">
    <property type="entry name" value="SpoIIIAH"/>
</dbReference>
<dbReference type="EMBL" id="DXDX01000114">
    <property type="protein sequence ID" value="HIY21459.1"/>
    <property type="molecule type" value="Genomic_DNA"/>
</dbReference>
<feature type="compositionally biased region" description="Low complexity" evidence="1">
    <location>
        <begin position="54"/>
        <end position="75"/>
    </location>
</feature>
<evidence type="ECO:0000313" key="3">
    <source>
        <dbReference type="EMBL" id="HIY21459.1"/>
    </source>
</evidence>
<keyword evidence="2" id="KW-0812">Transmembrane</keyword>
<dbReference type="Gene3D" id="1.10.287.4300">
    <property type="entry name" value="Stage III sporulation protein AH-like"/>
    <property type="match status" value="1"/>
</dbReference>
<reference evidence="3" key="1">
    <citation type="journal article" date="2021" name="PeerJ">
        <title>Extensive microbial diversity within the chicken gut microbiome revealed by metagenomics and culture.</title>
        <authorList>
            <person name="Gilroy R."/>
            <person name="Ravi A."/>
            <person name="Getino M."/>
            <person name="Pursley I."/>
            <person name="Horton D.L."/>
            <person name="Alikhan N.F."/>
            <person name="Baker D."/>
            <person name="Gharbi K."/>
            <person name="Hall N."/>
            <person name="Watson M."/>
            <person name="Adriaenssens E.M."/>
            <person name="Foster-Nyarko E."/>
            <person name="Jarju S."/>
            <person name="Secka A."/>
            <person name="Antonio M."/>
            <person name="Oren A."/>
            <person name="Chaudhuri R.R."/>
            <person name="La Ragione R."/>
            <person name="Hildebrand F."/>
            <person name="Pallen M.J."/>
        </authorList>
    </citation>
    <scope>NUCLEOTIDE SEQUENCE</scope>
    <source>
        <strain evidence="3">ChiBcec16_6824</strain>
    </source>
</reference>
<feature type="region of interest" description="Disordered" evidence="1">
    <location>
        <begin position="54"/>
        <end position="90"/>
    </location>
</feature>
<dbReference type="Pfam" id="PF12685">
    <property type="entry name" value="SpoIIIAH"/>
    <property type="match status" value="1"/>
</dbReference>
<name>A0A9D1Y8E3_9FIRM</name>
<evidence type="ECO:0000256" key="2">
    <source>
        <dbReference type="SAM" id="Phobius"/>
    </source>
</evidence>
<reference evidence="3" key="2">
    <citation type="submission" date="2021-04" db="EMBL/GenBank/DDBJ databases">
        <authorList>
            <person name="Gilroy R."/>
        </authorList>
    </citation>
    <scope>NUCLEOTIDE SEQUENCE</scope>
    <source>
        <strain evidence="3">ChiBcec16_6824</strain>
    </source>
</reference>
<evidence type="ECO:0000313" key="4">
    <source>
        <dbReference type="Proteomes" id="UP000823868"/>
    </source>
</evidence>